<evidence type="ECO:0000313" key="8">
    <source>
        <dbReference type="Proteomes" id="UP000502608"/>
    </source>
</evidence>
<evidence type="ECO:0000256" key="1">
    <source>
        <dbReference type="ARBA" id="ARBA00012386"/>
    </source>
</evidence>
<evidence type="ECO:0000259" key="6">
    <source>
        <dbReference type="SMART" id="SM01144"/>
    </source>
</evidence>
<evidence type="ECO:0000313" key="7">
    <source>
        <dbReference type="EMBL" id="QIR14101.1"/>
    </source>
</evidence>
<dbReference type="GO" id="GO:0008033">
    <property type="term" value="P:tRNA processing"/>
    <property type="evidence" value="ECO:0007669"/>
    <property type="project" value="UniProtKB-KW"/>
</dbReference>
<dbReference type="SMART" id="SM01144">
    <property type="entry name" value="DTW"/>
    <property type="match status" value="1"/>
</dbReference>
<dbReference type="GO" id="GO:0016432">
    <property type="term" value="F:tRNA-uridine aminocarboxypropyltransferase activity"/>
    <property type="evidence" value="ECO:0007669"/>
    <property type="project" value="UniProtKB-EC"/>
</dbReference>
<keyword evidence="4" id="KW-0819">tRNA processing</keyword>
<evidence type="ECO:0000256" key="4">
    <source>
        <dbReference type="ARBA" id="ARBA00022694"/>
    </source>
</evidence>
<dbReference type="PANTHER" id="PTHR21392">
    <property type="entry name" value="TRNA-URIDINE AMINOCARBOXYPROPYLTRANSFERASE 2"/>
    <property type="match status" value="1"/>
</dbReference>
<reference evidence="7 8" key="1">
    <citation type="submission" date="2020-03" db="EMBL/GenBank/DDBJ databases">
        <title>Complete genome sequence of Shewanella sp.</title>
        <authorList>
            <person name="Kim Y.-S."/>
            <person name="Kim S.-J."/>
            <person name="Jung H.-K."/>
            <person name="Kim K.-H."/>
        </authorList>
    </citation>
    <scope>NUCLEOTIDE SEQUENCE [LARGE SCALE GENOMIC DNA]</scope>
    <source>
        <strain evidence="7 8">PN3F2</strain>
    </source>
</reference>
<organism evidence="7 8">
    <name type="scientific">Shewanella aestuarii</name>
    <dbReference type="NCBI Taxonomy" id="1028752"/>
    <lineage>
        <taxon>Bacteria</taxon>
        <taxon>Pseudomonadati</taxon>
        <taxon>Pseudomonadota</taxon>
        <taxon>Gammaproteobacteria</taxon>
        <taxon>Alteromonadales</taxon>
        <taxon>Shewanellaceae</taxon>
        <taxon>Shewanella</taxon>
    </lineage>
</organism>
<dbReference type="KEGG" id="saes:HBH39_06025"/>
<dbReference type="EC" id="2.5.1.25" evidence="1"/>
<dbReference type="Pfam" id="PF03942">
    <property type="entry name" value="DTW"/>
    <property type="match status" value="1"/>
</dbReference>
<dbReference type="AlphaFoldDB" id="A0A6G9QJR2"/>
<keyword evidence="2" id="KW-0808">Transferase</keyword>
<evidence type="ECO:0000256" key="5">
    <source>
        <dbReference type="ARBA" id="ARBA00034489"/>
    </source>
</evidence>
<protein>
    <recommendedName>
        <fullName evidence="1">tRNA-uridine aminocarboxypropyltransferase</fullName>
        <ecNumber evidence="1">2.5.1.25</ecNumber>
    </recommendedName>
</protein>
<evidence type="ECO:0000256" key="3">
    <source>
        <dbReference type="ARBA" id="ARBA00022691"/>
    </source>
</evidence>
<dbReference type="PANTHER" id="PTHR21392:SF0">
    <property type="entry name" value="TRNA-URIDINE AMINOCARBOXYPROPYLTRANSFERASE 2"/>
    <property type="match status" value="1"/>
</dbReference>
<dbReference type="EMBL" id="CP050313">
    <property type="protein sequence ID" value="QIR14101.1"/>
    <property type="molecule type" value="Genomic_DNA"/>
</dbReference>
<gene>
    <name evidence="7" type="ORF">HBH39_06025</name>
</gene>
<comment type="similarity">
    <text evidence="5">Belongs to the TDD superfamily. DTWD2 family.</text>
</comment>
<evidence type="ECO:0000256" key="2">
    <source>
        <dbReference type="ARBA" id="ARBA00022679"/>
    </source>
</evidence>
<dbReference type="InterPro" id="IPR039262">
    <property type="entry name" value="DTWD2/TAPT"/>
</dbReference>
<proteinExistence type="inferred from homology"/>
<keyword evidence="8" id="KW-1185">Reference proteome</keyword>
<sequence>MKIILLTHSREFSRKHNTGKLVTQVLGQQAIVIEWQRTQPSEALLSLIAAGRVALLFPSSAEQISINLAEIKPEEQPLLEKVDHVIIIDSTWQEARKIMNQSPYLQHLQRFMFTPKQPSIYHLRRNQVEEGLCTAECAAQLLIQLGHGKQGQEIMTALITLLAQH</sequence>
<dbReference type="InterPro" id="IPR005636">
    <property type="entry name" value="DTW"/>
</dbReference>
<name>A0A6G9QJR2_9GAMM</name>
<feature type="domain" description="DTW" evidence="6">
    <location>
        <begin position="1"/>
        <end position="165"/>
    </location>
</feature>
<dbReference type="Proteomes" id="UP000502608">
    <property type="component" value="Chromosome"/>
</dbReference>
<keyword evidence="3" id="KW-0949">S-adenosyl-L-methionine</keyword>
<accession>A0A6G9QJR2</accession>